<evidence type="ECO:0000313" key="2">
    <source>
        <dbReference type="EMBL" id="CAI6332807.1"/>
    </source>
</evidence>
<dbReference type="Proteomes" id="UP001152607">
    <property type="component" value="Unassembled WGS sequence"/>
</dbReference>
<accession>A0A9W4UDM9</accession>
<gene>
    <name evidence="2" type="ORF">PDIGIT_LOCUS5837</name>
</gene>
<name>A0A9W4UDM9_9PLEO</name>
<protein>
    <submittedName>
        <fullName evidence="2">Uncharacterized protein</fullName>
    </submittedName>
</protein>
<dbReference type="AlphaFoldDB" id="A0A9W4UDM9"/>
<comment type="caution">
    <text evidence="2">The sequence shown here is derived from an EMBL/GenBank/DDBJ whole genome shotgun (WGS) entry which is preliminary data.</text>
</comment>
<proteinExistence type="predicted"/>
<feature type="region of interest" description="Disordered" evidence="1">
    <location>
        <begin position="26"/>
        <end position="45"/>
    </location>
</feature>
<evidence type="ECO:0000313" key="3">
    <source>
        <dbReference type="Proteomes" id="UP001152607"/>
    </source>
</evidence>
<dbReference type="EMBL" id="CAOQHR010000003">
    <property type="protein sequence ID" value="CAI6332807.1"/>
    <property type="molecule type" value="Genomic_DNA"/>
</dbReference>
<organism evidence="2 3">
    <name type="scientific">Periconia digitata</name>
    <dbReference type="NCBI Taxonomy" id="1303443"/>
    <lineage>
        <taxon>Eukaryota</taxon>
        <taxon>Fungi</taxon>
        <taxon>Dikarya</taxon>
        <taxon>Ascomycota</taxon>
        <taxon>Pezizomycotina</taxon>
        <taxon>Dothideomycetes</taxon>
        <taxon>Pleosporomycetidae</taxon>
        <taxon>Pleosporales</taxon>
        <taxon>Massarineae</taxon>
        <taxon>Periconiaceae</taxon>
        <taxon>Periconia</taxon>
    </lineage>
</organism>
<reference evidence="2" key="1">
    <citation type="submission" date="2023-01" db="EMBL/GenBank/DDBJ databases">
        <authorList>
            <person name="Van Ghelder C."/>
            <person name="Rancurel C."/>
        </authorList>
    </citation>
    <scope>NUCLEOTIDE SEQUENCE</scope>
    <source>
        <strain evidence="2">CNCM I-4278</strain>
    </source>
</reference>
<sequence>MKLAHSTASWLPKTLVNLAPSLPVPTPNHFTEDPSRNPPCSPDLGSPVPATVRALRRLVCPSLVGAATPRPQTRETTPRGFPSIHCRTTRLFSHLQDRVTWVCRRRPAPRLSAAAAVTVHCHPAYPTLQPAHPSTHVHAIPILYPARLLLHPSRRSRRPSALDITVPSPNNPRRRHPSPALAHRAFLLPALSPLAADCASLLLFSLPFSSPPLPLSLTLALASLPLAINLLVLAHSLPQLSFHSTLDLTPIYHTSSHLSPIRSAHPAFCTQFHRALPLLGFPPATRNAVAQAGSVPTLCLRLCPSSSIPLPV</sequence>
<evidence type="ECO:0000256" key="1">
    <source>
        <dbReference type="SAM" id="MobiDB-lite"/>
    </source>
</evidence>
<keyword evidence="3" id="KW-1185">Reference proteome</keyword>